<evidence type="ECO:0000256" key="6">
    <source>
        <dbReference type="ARBA" id="ARBA00022962"/>
    </source>
</evidence>
<dbReference type="InterPro" id="IPR017932">
    <property type="entry name" value="GATase_2_dom"/>
</dbReference>
<dbReference type="PROSITE" id="PS51278">
    <property type="entry name" value="GATASE_TYPE_2"/>
    <property type="match status" value="1"/>
</dbReference>
<comment type="caution">
    <text evidence="12">The sequence shown here is derived from an EMBL/GenBank/DDBJ whole genome shotgun (WGS) entry which is preliminary data.</text>
</comment>
<dbReference type="SUPFAM" id="SSF56235">
    <property type="entry name" value="N-terminal nucleophile aminohydrolases (Ntn hydrolases)"/>
    <property type="match status" value="1"/>
</dbReference>
<gene>
    <name evidence="12" type="ORF">GCL60_01240</name>
</gene>
<evidence type="ECO:0000256" key="2">
    <source>
        <dbReference type="ARBA" id="ARBA00005752"/>
    </source>
</evidence>
<dbReference type="CDD" id="cd01991">
    <property type="entry name" value="Asn_synthase_B_C"/>
    <property type="match status" value="1"/>
</dbReference>
<dbReference type="GO" id="GO:0005524">
    <property type="term" value="F:ATP binding"/>
    <property type="evidence" value="ECO:0007669"/>
    <property type="project" value="UniProtKB-KW"/>
</dbReference>
<dbReference type="EMBL" id="WFLM01000001">
    <property type="protein sequence ID" value="KAB8040572.1"/>
    <property type="molecule type" value="Genomic_DNA"/>
</dbReference>
<dbReference type="OrthoDB" id="9763290at2"/>
<dbReference type="InterPro" id="IPR006426">
    <property type="entry name" value="Asn_synth_AEB"/>
</dbReference>
<dbReference type="Gene3D" id="3.60.20.10">
    <property type="entry name" value="Glutamine Phosphoribosylpyrophosphate, subunit 1, domain 1"/>
    <property type="match status" value="1"/>
</dbReference>
<feature type="binding site" evidence="9">
    <location>
        <position position="105"/>
    </location>
    <ligand>
        <name>L-glutamine</name>
        <dbReference type="ChEBI" id="CHEBI:58359"/>
    </ligand>
</feature>
<evidence type="ECO:0000259" key="11">
    <source>
        <dbReference type="PROSITE" id="PS51278"/>
    </source>
</evidence>
<protein>
    <recommendedName>
        <fullName evidence="3">asparagine synthase (glutamine-hydrolyzing)</fullName>
        <ecNumber evidence="3">6.3.5.4</ecNumber>
    </recommendedName>
</protein>
<dbReference type="InterPro" id="IPR029055">
    <property type="entry name" value="Ntn_hydrolases_N"/>
</dbReference>
<keyword evidence="6 8" id="KW-0315">Glutamine amidotransferase</keyword>
<comment type="catalytic activity">
    <reaction evidence="7">
        <text>L-aspartate + L-glutamine + ATP + H2O = L-asparagine + L-glutamate + AMP + diphosphate + H(+)</text>
        <dbReference type="Rhea" id="RHEA:12228"/>
        <dbReference type="ChEBI" id="CHEBI:15377"/>
        <dbReference type="ChEBI" id="CHEBI:15378"/>
        <dbReference type="ChEBI" id="CHEBI:29985"/>
        <dbReference type="ChEBI" id="CHEBI:29991"/>
        <dbReference type="ChEBI" id="CHEBI:30616"/>
        <dbReference type="ChEBI" id="CHEBI:33019"/>
        <dbReference type="ChEBI" id="CHEBI:58048"/>
        <dbReference type="ChEBI" id="CHEBI:58359"/>
        <dbReference type="ChEBI" id="CHEBI:456215"/>
        <dbReference type="EC" id="6.3.5.4"/>
    </reaction>
</comment>
<dbReference type="Pfam" id="PF00733">
    <property type="entry name" value="Asn_synthase"/>
    <property type="match status" value="1"/>
</dbReference>
<feature type="binding site" evidence="9">
    <location>
        <position position="316"/>
    </location>
    <ligand>
        <name>ATP</name>
        <dbReference type="ChEBI" id="CHEBI:30616"/>
    </ligand>
</feature>
<evidence type="ECO:0000256" key="1">
    <source>
        <dbReference type="ARBA" id="ARBA00005187"/>
    </source>
</evidence>
<proteinExistence type="inferred from homology"/>
<dbReference type="GO" id="GO:0006529">
    <property type="term" value="P:asparagine biosynthetic process"/>
    <property type="evidence" value="ECO:0007669"/>
    <property type="project" value="UniProtKB-KW"/>
</dbReference>
<dbReference type="GO" id="GO:0005829">
    <property type="term" value="C:cytosol"/>
    <property type="evidence" value="ECO:0007669"/>
    <property type="project" value="TreeGrafter"/>
</dbReference>
<evidence type="ECO:0000313" key="13">
    <source>
        <dbReference type="Proteomes" id="UP000437748"/>
    </source>
</evidence>
<dbReference type="InterPro" id="IPR051786">
    <property type="entry name" value="ASN_synthetase/amidase"/>
</dbReference>
<dbReference type="PANTHER" id="PTHR43284">
    <property type="entry name" value="ASPARAGINE SYNTHETASE (GLUTAMINE-HYDROLYZING)"/>
    <property type="match status" value="1"/>
</dbReference>
<evidence type="ECO:0000256" key="5">
    <source>
        <dbReference type="ARBA" id="ARBA00022840"/>
    </source>
</evidence>
<dbReference type="Pfam" id="PF13537">
    <property type="entry name" value="GATase_7"/>
    <property type="match status" value="1"/>
</dbReference>
<keyword evidence="4 9" id="KW-0547">Nucleotide-binding</keyword>
<evidence type="ECO:0000313" key="12">
    <source>
        <dbReference type="EMBL" id="KAB8040572.1"/>
    </source>
</evidence>
<dbReference type="PIRSF" id="PIRSF001589">
    <property type="entry name" value="Asn_synthetase_glu-h"/>
    <property type="match status" value="1"/>
</dbReference>
<dbReference type="Gene3D" id="3.40.50.620">
    <property type="entry name" value="HUPs"/>
    <property type="match status" value="2"/>
</dbReference>
<dbReference type="InterPro" id="IPR033738">
    <property type="entry name" value="AsnB_N"/>
</dbReference>
<keyword evidence="8" id="KW-0061">Asparagine biosynthesis</keyword>
<comment type="pathway">
    <text evidence="1">Amino-acid biosynthesis; L-asparagine biosynthesis; L-asparagine from L-aspartate (L-Gln route): step 1/1.</text>
</comment>
<dbReference type="SUPFAM" id="SSF52402">
    <property type="entry name" value="Adenine nucleotide alpha hydrolases-like"/>
    <property type="match status" value="1"/>
</dbReference>
<feature type="active site" description="For GATase activity" evidence="8">
    <location>
        <position position="2"/>
    </location>
</feature>
<dbReference type="InterPro" id="IPR014729">
    <property type="entry name" value="Rossmann-like_a/b/a_fold"/>
</dbReference>
<keyword evidence="13" id="KW-1185">Reference proteome</keyword>
<dbReference type="RefSeq" id="WP_153418087.1">
    <property type="nucleotide sequence ID" value="NZ_WFLM01000001.1"/>
</dbReference>
<keyword evidence="8" id="KW-0028">Amino-acid biosynthesis</keyword>
<reference evidence="12 13" key="1">
    <citation type="submission" date="2019-10" db="EMBL/GenBank/DDBJ databases">
        <title>New species of Slilvanegrellaceae.</title>
        <authorList>
            <person name="Pitt A."/>
            <person name="Hahn M.W."/>
        </authorList>
    </citation>
    <scope>NUCLEOTIDE SEQUENCE [LARGE SCALE GENOMIC DNA]</scope>
    <source>
        <strain evidence="12 13">SP-Ram-0.45-NSY-1</strain>
    </source>
</reference>
<evidence type="ECO:0000256" key="4">
    <source>
        <dbReference type="ARBA" id="ARBA00022741"/>
    </source>
</evidence>
<accession>A0A6N6VZ89</accession>
<evidence type="ECO:0000256" key="7">
    <source>
        <dbReference type="ARBA" id="ARBA00048741"/>
    </source>
</evidence>
<dbReference type="EC" id="6.3.5.4" evidence="3"/>
<dbReference type="PANTHER" id="PTHR43284:SF1">
    <property type="entry name" value="ASPARAGINE SYNTHETASE"/>
    <property type="match status" value="1"/>
</dbReference>
<organism evidence="12 13">
    <name type="scientific">Silvanigrella paludirubra</name>
    <dbReference type="NCBI Taxonomy" id="2499159"/>
    <lineage>
        <taxon>Bacteria</taxon>
        <taxon>Pseudomonadati</taxon>
        <taxon>Bdellovibrionota</taxon>
        <taxon>Oligoflexia</taxon>
        <taxon>Silvanigrellales</taxon>
        <taxon>Silvanigrellaceae</taxon>
        <taxon>Silvanigrella</taxon>
    </lineage>
</organism>
<sequence length="707" mass="80453">MCGYSGVIFNSTSIFSSSADFKAKFFANASNVKHRGNEPMRKAEFDNLLLAHFRLAFLDIASNFQPMLSKNKKWVIVFNGEIYNHNILRKKITAEQGYKFETKSDTETILEGFLNYGLEIEKYIEGEYSFVICNTDGTELIAMRDPFGVKPLFLALEDVQTNIFSTAKDSYLFKTPSIQFSSEIKGLSIPKKWNKEGFLRQFVGLYEPIRTPYQNIIQLPPNSFLYAKKQGDMFICKLQMKKVPVRPPLNDNDSNQEELYSEFAKSLHKSVEHRMLSEVELGVYLSGGIDSKAVTYEAVQYYLKNKIKNPLKTFTIAFEDEAYSESTEALSFAQKMGVTPNILKVSNDNLIYSYKHAVYYSENIQPYTNGSAKWWLSRFTGKYVKGILTGDGADELFCGYPSFHYASWWKFALNIQPGENILDRLNKLPAGNNLKDSGALAKKIATNEKDPWLAGSSSEGSGEDFIESLKIWGIPHPLFGQIKTIAISILGNEEAIKWLAEQKESVASWFSFGLSSEESFLTDPKNALLLWQNYFTKTHLPVQVLNWVGDRMEMANTVEGRTPFLSKEMSHISAKLKDSMLIRGTEDKSILRRSYQKKLGQAALTPKKQFGAPFLFNEATLKTHFDQIIIKAKETGLIDIKYVTSLYDFMKSDFLKKKASPHVLAHLNSAFQTLICFTYIDDFIIKGNIPARNMDYEEKVINNQKII</sequence>
<dbReference type="InterPro" id="IPR001962">
    <property type="entry name" value="Asn_synthase"/>
</dbReference>
<dbReference type="AlphaFoldDB" id="A0A6N6VZ89"/>
<feature type="site" description="Important for beta-aspartyl-AMP intermediate formation" evidence="10">
    <location>
        <position position="391"/>
    </location>
</feature>
<feature type="domain" description="Glutamine amidotransferase type-2" evidence="11">
    <location>
        <begin position="2"/>
        <end position="230"/>
    </location>
</feature>
<evidence type="ECO:0000256" key="3">
    <source>
        <dbReference type="ARBA" id="ARBA00012737"/>
    </source>
</evidence>
<keyword evidence="5 9" id="KW-0067">ATP-binding</keyword>
<evidence type="ECO:0000256" key="9">
    <source>
        <dbReference type="PIRSR" id="PIRSR001589-2"/>
    </source>
</evidence>
<dbReference type="GO" id="GO:0004066">
    <property type="term" value="F:asparagine synthase (glutamine-hydrolyzing) activity"/>
    <property type="evidence" value="ECO:0007669"/>
    <property type="project" value="UniProtKB-EC"/>
</dbReference>
<evidence type="ECO:0000256" key="8">
    <source>
        <dbReference type="PIRSR" id="PIRSR001589-1"/>
    </source>
</evidence>
<dbReference type="Proteomes" id="UP000437748">
    <property type="component" value="Unassembled WGS sequence"/>
</dbReference>
<comment type="similarity">
    <text evidence="2">Belongs to the asparagine synthetase family.</text>
</comment>
<evidence type="ECO:0000256" key="10">
    <source>
        <dbReference type="PIRSR" id="PIRSR001589-3"/>
    </source>
</evidence>
<name>A0A6N6VZ89_9BACT</name>
<dbReference type="CDD" id="cd00712">
    <property type="entry name" value="AsnB"/>
    <property type="match status" value="1"/>
</dbReference>